<reference evidence="6" key="1">
    <citation type="submission" date="2021-12" db="EMBL/GenBank/DDBJ databases">
        <title>Curvularia clavata genome.</title>
        <authorList>
            <person name="Cao Y."/>
        </authorList>
    </citation>
    <scope>NUCLEOTIDE SEQUENCE</scope>
    <source>
        <strain evidence="6">Yc1106</strain>
    </source>
</reference>
<dbReference type="Proteomes" id="UP001056012">
    <property type="component" value="Chromosome 1"/>
</dbReference>
<evidence type="ECO:0000313" key="6">
    <source>
        <dbReference type="EMBL" id="USP74247.1"/>
    </source>
</evidence>
<dbReference type="AlphaFoldDB" id="A0A9Q8Z194"/>
<dbReference type="InterPro" id="IPR011333">
    <property type="entry name" value="SKP1/BTB/POZ_sf"/>
</dbReference>
<dbReference type="PANTHER" id="PTHR20648">
    <property type="entry name" value="ELONGIN-C"/>
    <property type="match status" value="1"/>
</dbReference>
<keyword evidence="7" id="KW-1185">Reference proteome</keyword>
<accession>A0A9Q8Z194</accession>
<gene>
    <name evidence="6" type="ORF">yc1106_01521</name>
</gene>
<organism evidence="6 7">
    <name type="scientific">Curvularia clavata</name>
    <dbReference type="NCBI Taxonomy" id="95742"/>
    <lineage>
        <taxon>Eukaryota</taxon>
        <taxon>Fungi</taxon>
        <taxon>Dikarya</taxon>
        <taxon>Ascomycota</taxon>
        <taxon>Pezizomycotina</taxon>
        <taxon>Dothideomycetes</taxon>
        <taxon>Pleosporomycetidae</taxon>
        <taxon>Pleosporales</taxon>
        <taxon>Pleosporineae</taxon>
        <taxon>Pleosporaceae</taxon>
        <taxon>Curvularia</taxon>
    </lineage>
</organism>
<dbReference type="GO" id="GO:0006511">
    <property type="term" value="P:ubiquitin-dependent protein catabolic process"/>
    <property type="evidence" value="ECO:0007669"/>
    <property type="project" value="InterPro"/>
</dbReference>
<dbReference type="OrthoDB" id="249087at2759"/>
<dbReference type="InterPro" id="IPR001232">
    <property type="entry name" value="SKP1-like"/>
</dbReference>
<dbReference type="SUPFAM" id="SSF54695">
    <property type="entry name" value="POZ domain"/>
    <property type="match status" value="1"/>
</dbReference>
<dbReference type="InterPro" id="IPR039948">
    <property type="entry name" value="ELC1"/>
</dbReference>
<keyword evidence="4" id="KW-0539">Nucleus</keyword>
<dbReference type="EMBL" id="CP089274">
    <property type="protein sequence ID" value="USP74247.1"/>
    <property type="molecule type" value="Genomic_DNA"/>
</dbReference>
<dbReference type="GO" id="GO:0005634">
    <property type="term" value="C:nucleus"/>
    <property type="evidence" value="ECO:0007669"/>
    <property type="project" value="UniProtKB-SubCell"/>
</dbReference>
<name>A0A9Q8Z194_CURCL</name>
<evidence type="ECO:0000313" key="7">
    <source>
        <dbReference type="Proteomes" id="UP001056012"/>
    </source>
</evidence>
<dbReference type="FunFam" id="3.30.710.10:FF:000035">
    <property type="entry name" value="Elongin C transcription elongation factor"/>
    <property type="match status" value="1"/>
</dbReference>
<proteinExistence type="inferred from homology"/>
<dbReference type="SMART" id="SM00512">
    <property type="entry name" value="Skp1"/>
    <property type="match status" value="1"/>
</dbReference>
<dbReference type="VEuPathDB" id="FungiDB:yc1106_01521"/>
<evidence type="ECO:0000256" key="4">
    <source>
        <dbReference type="ARBA" id="ARBA00023242"/>
    </source>
</evidence>
<comment type="function">
    <text evidence="5">Essential component of the SCF (SKP1-CUL1-F-box protein) E3 ubiquitin ligase complexes, which mediate the ubiquitination and subsequent proteasomal degradation of target proteins. Controls sulfur metabolite repression, probably by mediating the inactivation or degradation of the metR transcription factor.</text>
</comment>
<sequence length="204" mass="23167">MADEKPTEYVTLVSNDGYEFKLLRSAACIAGTIKKALDPMSGFRENAQNRVELPTIKYVRTPVLPPDEPAQAEAKRKRRAELTVNSGVVLEKVCEYLYYNQKHAESKDVSDMDIPPELCLELLIAADYLDGEYNHRLHAFCQKSPLVFDHTTITWEDYAISSQHGDSRDPIHGVEIHARYDDSYPEDCYASRDTSRAVLTMHVV</sequence>
<dbReference type="Gene3D" id="3.30.710.10">
    <property type="entry name" value="Potassium Channel Kv1.1, Chain A"/>
    <property type="match status" value="1"/>
</dbReference>
<comment type="subcellular location">
    <subcellularLocation>
        <location evidence="1">Nucleus</location>
    </subcellularLocation>
</comment>
<protein>
    <recommendedName>
        <fullName evidence="3">Elongin-C</fullName>
    </recommendedName>
</protein>
<evidence type="ECO:0000256" key="1">
    <source>
        <dbReference type="ARBA" id="ARBA00004123"/>
    </source>
</evidence>
<evidence type="ECO:0000256" key="2">
    <source>
        <dbReference type="ARBA" id="ARBA00009993"/>
    </source>
</evidence>
<evidence type="ECO:0000256" key="5">
    <source>
        <dbReference type="ARBA" id="ARBA00045385"/>
    </source>
</evidence>
<evidence type="ECO:0000256" key="3">
    <source>
        <dbReference type="ARBA" id="ARBA00021347"/>
    </source>
</evidence>
<comment type="similarity">
    <text evidence="2">Belongs to the SKP1 family.</text>
</comment>